<reference evidence="2 3" key="1">
    <citation type="submission" date="2018-09" db="EMBL/GenBank/DDBJ databases">
        <authorList>
            <person name="Grouzdev D.S."/>
            <person name="Krutkina M.S."/>
        </authorList>
    </citation>
    <scope>NUCLEOTIDE SEQUENCE [LARGE SCALE GENOMIC DNA]</scope>
    <source>
        <strain evidence="2 3">RmlP001</strain>
    </source>
</reference>
<gene>
    <name evidence="2" type="ORF">D3272_06435</name>
</gene>
<dbReference type="InterPro" id="IPR007047">
    <property type="entry name" value="Flp_Fap"/>
</dbReference>
<proteinExistence type="predicted"/>
<evidence type="ECO:0000256" key="1">
    <source>
        <dbReference type="SAM" id="Phobius"/>
    </source>
</evidence>
<accession>A0A4V1RIZ8</accession>
<dbReference type="Proteomes" id="UP000289411">
    <property type="component" value="Unassembled WGS sequence"/>
</dbReference>
<keyword evidence="1" id="KW-0472">Membrane</keyword>
<organism evidence="2 3">
    <name type="scientific">Lichenibacterium ramalinae</name>
    <dbReference type="NCBI Taxonomy" id="2316527"/>
    <lineage>
        <taxon>Bacteria</taxon>
        <taxon>Pseudomonadati</taxon>
        <taxon>Pseudomonadota</taxon>
        <taxon>Alphaproteobacteria</taxon>
        <taxon>Hyphomicrobiales</taxon>
        <taxon>Lichenihabitantaceae</taxon>
        <taxon>Lichenibacterium</taxon>
    </lineage>
</organism>
<keyword evidence="1" id="KW-0812">Transmembrane</keyword>
<keyword evidence="1" id="KW-1133">Transmembrane helix</keyword>
<evidence type="ECO:0000313" key="2">
    <source>
        <dbReference type="EMBL" id="RYB06381.1"/>
    </source>
</evidence>
<dbReference type="AlphaFoldDB" id="A0A4V1RIZ8"/>
<evidence type="ECO:0000313" key="3">
    <source>
        <dbReference type="Proteomes" id="UP000289411"/>
    </source>
</evidence>
<reference evidence="2 3" key="2">
    <citation type="submission" date="2019-02" db="EMBL/GenBank/DDBJ databases">
        <title>'Lichenibacterium ramalinii' gen. nov. sp. nov., 'Lichenibacterium minor' gen. nov. sp. nov.</title>
        <authorList>
            <person name="Pankratov T."/>
        </authorList>
    </citation>
    <scope>NUCLEOTIDE SEQUENCE [LARGE SCALE GENOMIC DNA]</scope>
    <source>
        <strain evidence="2 3">RmlP001</strain>
    </source>
</reference>
<dbReference type="RefSeq" id="WP_129218317.1">
    <property type="nucleotide sequence ID" value="NZ_QYBC01000004.1"/>
</dbReference>
<comment type="caution">
    <text evidence="2">The sequence shown here is derived from an EMBL/GenBank/DDBJ whole genome shotgun (WGS) entry which is preliminary data.</text>
</comment>
<keyword evidence="3" id="KW-1185">Reference proteome</keyword>
<feature type="transmembrane region" description="Helical" evidence="1">
    <location>
        <begin position="12"/>
        <end position="35"/>
    </location>
</feature>
<name>A0A4V1RIZ8_9HYPH</name>
<dbReference type="Pfam" id="PF04964">
    <property type="entry name" value="Flp_Fap"/>
    <property type="match status" value="1"/>
</dbReference>
<dbReference type="EMBL" id="QYBC01000004">
    <property type="protein sequence ID" value="RYB06381.1"/>
    <property type="molecule type" value="Genomic_DNA"/>
</dbReference>
<protein>
    <submittedName>
        <fullName evidence="2">Flp family type IVb pilin</fullName>
    </submittedName>
</protein>
<sequence>MLIRFWLNRRGATAIEYCLIAGVVSIAVVVGATSIGTKLQSRFFVPVAAGLS</sequence>